<dbReference type="EMBL" id="JACJIM010000001">
    <property type="protein sequence ID" value="MBA9061139.1"/>
    <property type="molecule type" value="Genomic_DNA"/>
</dbReference>
<proteinExistence type="predicted"/>
<evidence type="ECO:0000313" key="2">
    <source>
        <dbReference type="EMBL" id="MBA9061139.1"/>
    </source>
</evidence>
<dbReference type="InterPro" id="IPR052894">
    <property type="entry name" value="AsmA-related"/>
</dbReference>
<dbReference type="GeneID" id="96602273"/>
<reference evidence="2 3" key="1">
    <citation type="submission" date="2020-08" db="EMBL/GenBank/DDBJ databases">
        <title>Genomic Encyclopedia of Type Strains, Phase IV (KMG-IV): sequencing the most valuable type-strain genomes for metagenomic binning, comparative biology and taxonomic classification.</title>
        <authorList>
            <person name="Goeker M."/>
        </authorList>
    </citation>
    <scope>NUCLEOTIDE SEQUENCE [LARGE SCALE GENOMIC DNA]</scope>
    <source>
        <strain evidence="2 3">DSM 5686</strain>
    </source>
</reference>
<accession>A0ABR6D4X4</accession>
<dbReference type="PANTHER" id="PTHR30441:SF4">
    <property type="entry name" value="PROTEIN ASMA"/>
    <property type="match status" value="1"/>
</dbReference>
<protein>
    <submittedName>
        <fullName evidence="2">AsmA protein</fullName>
    </submittedName>
</protein>
<feature type="domain" description="AsmA" evidence="1">
    <location>
        <begin position="344"/>
        <end position="511"/>
    </location>
</feature>
<evidence type="ECO:0000313" key="3">
    <source>
        <dbReference type="Proteomes" id="UP000565455"/>
    </source>
</evidence>
<gene>
    <name evidence="2" type="ORF">GGQ91_000500</name>
</gene>
<dbReference type="Proteomes" id="UP000565455">
    <property type="component" value="Unassembled WGS sequence"/>
</dbReference>
<comment type="caution">
    <text evidence="2">The sequence shown here is derived from an EMBL/GenBank/DDBJ whole genome shotgun (WGS) entry which is preliminary data.</text>
</comment>
<evidence type="ECO:0000259" key="1">
    <source>
        <dbReference type="Pfam" id="PF05170"/>
    </source>
</evidence>
<organism evidence="2 3">
    <name type="scientific">Methylobacterium fujisawaense</name>
    <dbReference type="NCBI Taxonomy" id="107400"/>
    <lineage>
        <taxon>Bacteria</taxon>
        <taxon>Pseudomonadati</taxon>
        <taxon>Pseudomonadota</taxon>
        <taxon>Alphaproteobacteria</taxon>
        <taxon>Hyphomicrobiales</taxon>
        <taxon>Methylobacteriaceae</taxon>
        <taxon>Methylobacterium</taxon>
    </lineage>
</organism>
<keyword evidence="3" id="KW-1185">Reference proteome</keyword>
<dbReference type="Pfam" id="PF05170">
    <property type="entry name" value="AsmA"/>
    <property type="match status" value="1"/>
</dbReference>
<dbReference type="RefSeq" id="WP_246410533.1">
    <property type="nucleotide sequence ID" value="NZ_JACJIM010000001.1"/>
</dbReference>
<dbReference type="InterPro" id="IPR007844">
    <property type="entry name" value="AsmA"/>
</dbReference>
<dbReference type="PANTHER" id="PTHR30441">
    <property type="entry name" value="DUF748 DOMAIN-CONTAINING PROTEIN"/>
    <property type="match status" value="1"/>
</dbReference>
<name>A0ABR6D4X4_9HYPH</name>
<sequence>MMSLRRPIFVLALGSLIAAGLGLRDWPLEDGRVTAYARRAFDAYGLGLTLQGPASVAVLPWPRLTLDRVRLAAGSDGPVLADAGRLTIDLDPLSLLGGRAAVSGLRLEGARLSDDPAGWDAPLARLAEQARSGETARPRRIVVRDARLAAGDTARDIDLDIAWPLWGKTAEGRASFTWRGVPTRIALTHLRPAELAQRRRSPFTAEVTWPDGSLAADGTVAPPAEGNALPVLSGQVRFETRSLPESLAWIGRDVPLAPLAGAFSIDGRFETAERSISWPSLRIGLGQNVLEGAGAVAFGPGKAPRLSVQATLAAETLDFTPLVEDLTRLLDPAPVSVALAPLTQGDLDLRLSAAEGRAGAVRVQDLAASILVRDTALEVAVNRARIQDGTFKGRVNLTSGTDPAATELRTQGSLDRVDLGALLGEIGAARWVVGPVQGHFALESRARDTVGLLAHLGGRATLAMDGGAIAGLDLADVVHRNGAVASGALARRNGRTAFERAVVTLRFVDGVGEIAESGLLGPSVGATLHGQVSLPERRLDARGDLVLRPPGDSARGILFAVTGPWNALTAQTAAHSEPSDPAGRIGDAMLPDPLKLPATLGLPGSVRAFAP</sequence>